<organism evidence="2 3">
    <name type="scientific">Pseudomonas taetrolens</name>
    <dbReference type="NCBI Taxonomy" id="47884"/>
    <lineage>
        <taxon>Bacteria</taxon>
        <taxon>Pseudomonadati</taxon>
        <taxon>Pseudomonadota</taxon>
        <taxon>Gammaproteobacteria</taxon>
        <taxon>Pseudomonadales</taxon>
        <taxon>Pseudomonadaceae</taxon>
        <taxon>Pseudomonas</taxon>
    </lineage>
</organism>
<dbReference type="Pfam" id="PF20178">
    <property type="entry name" value="ToxA_N"/>
    <property type="match status" value="1"/>
</dbReference>
<dbReference type="RefSeq" id="WP_048382113.1">
    <property type="nucleotide sequence ID" value="NZ_FNRS01000001.1"/>
</dbReference>
<evidence type="ECO:0000313" key="2">
    <source>
        <dbReference type="EMBL" id="SEC57633.1"/>
    </source>
</evidence>
<evidence type="ECO:0000313" key="3">
    <source>
        <dbReference type="Proteomes" id="UP000183155"/>
    </source>
</evidence>
<evidence type="ECO:0000259" key="1">
    <source>
        <dbReference type="Pfam" id="PF20178"/>
    </source>
</evidence>
<proteinExistence type="predicted"/>
<gene>
    <name evidence="2" type="ORF">SAMN04490203_2679</name>
</gene>
<keyword evidence="3" id="KW-1185">Reference proteome</keyword>
<dbReference type="EMBL" id="FNRS01000001">
    <property type="protein sequence ID" value="SEC57633.1"/>
    <property type="molecule type" value="Genomic_DNA"/>
</dbReference>
<accession>A0A1H4TMA3</accession>
<dbReference type="Proteomes" id="UP000183155">
    <property type="component" value="Unassembled WGS sequence"/>
</dbReference>
<name>A0A1H4TMA3_PSETA</name>
<sequence>MSDPTSTLIRVPTVSAVRAQFASRPTLENATRQALASAIAEKYPTLVIDVSRVRLATPDSDGTWSLSPLMPRVLDYLASGTKLDLRPRFNRSFYLSSETGDWLAPADGSVDMQVIEALIEELPWRLPIVLQSALSDYWSEASDAGVSRWRWFSDVLKDTLSICAVRQQDLGGGAREMIDQITQCPERAERMRRYSVDATFAYCLETTLGGKGVSSTRLSTTLVLARAKQVLLCQPDGQIRSFPFLDEAMRYETQRISQKFALEQIVIRRYEPDGNLFDTLAAIILDRQLERLGTLQLPARVGLPALQAVYTELTDPAQALLDAPQVSAQVLDTLRAAVPDWLQQAPLADQASYRRYSLELALAKKSSRGQTFLSGIADIHQFTVEALTRQMQQDQARLETHLLEHIPGAMYHPDDIELTFQSVIGSPGRFGNPSPVGIVERVSMSLTELALKNLSGRPQGHMTLRHRLGLALPAWLTPEYITRRGGLIEQVDIGRVYPQQLQTMLLGDTPDALRREQFFSDQVSVQLPLQALEFSLKGENGLTPLGARYVAALMHPEAQGREVEGVPVVIRHLALLRKPDARADVVSNMFVIEPADQTVGPHLLYRPLYSPSLHEFSSRAALLDAIATPGALQTSVLIWLSDLARPIYANGGFQEPHYVRFGQGSDFSTLEAPLPASLAIDGSSDELLQSLQYGKLLEYLYGSNARALVDQANRESVSNSESRWEVLLEGGGLIFNTLLLPVLRGPAMLTGWLLSLIASAVRDIPALHSTDPIQRELAMVDLLLNLGMLLFQMAPGGHGAALPLDRGVREQVVRSRVSERVTEQWPVPPSPSVIDGTVALAGELPRPEATTLDFSFVSARQRLTPSQRTRLSRLQVQPSGALPAPSPDGIYLMNQKRHVQVEGNLYRVESEEGGGLVIVDPNDINLRGPGLQWANGQWTLDLGLRLRGGMPPKRLAALRQQKAERKHQLQVEYDQFLAQQVTQQQEIDIAQSVMERAAEDPRFTAEQRATFRQRFDNLLQKQTAVYQQLLESHQERTELQIPIPVATRAILMENLINNVRKLVVISELDRKAHYEKGASFNGRGPELEKAIAAHHEQYPEYVKELVEINERSIHWLEVKDRWLAELFELGEAGGERYARLTSDRPVEEMSALCVKGMQLHAIVLPCIKVWERTLPESLNALLEPMQEQVRTHTDLDALDFTTSERLEVLSSLVERYGRVLDALQGIAIVNVDELDHAYFNRLLKLVEDLYQNVARQLEVAMKPAVETRRHAPRRTPHPVGAPHKRVIRTRHRGRLIGQTRLPTRDWPLEVVEIRSEYNNELLATYSRHGDVWDEVQGLKPDEVRPPARPLDQIKGEARKLFSQLDNHVKRADSYSKISRYPQELEEVLAHEAERLEHMATELEQAIQATAHSSRQEADLALVSDMRAGAARLAGKGRELRTQASLDLPPTHGNLQHLLEHDLVQIARLGERIALRGERRDFIQEYAVNHKGGAPLWYAHFHYTAADTPKQNYTVAHLKTAAQRKQSYYTLLSDAQSSQAAVNVHRGQIGKGLAQRWFLPLAP</sequence>
<reference evidence="2 3" key="1">
    <citation type="submission" date="2016-10" db="EMBL/GenBank/DDBJ databases">
        <authorList>
            <person name="Varghese N."/>
            <person name="Submissions S."/>
        </authorList>
    </citation>
    <scope>NUCLEOTIDE SEQUENCE [LARGE SCALE GENOMIC DNA]</scope>
    <source>
        <strain evidence="2 3">BS3652</strain>
    </source>
</reference>
<dbReference type="InterPro" id="IPR046673">
    <property type="entry name" value="ToxA_N"/>
</dbReference>
<protein>
    <recommendedName>
        <fullName evidence="1">Dermonecrotic toxin N-terminal domain-containing protein</fullName>
    </recommendedName>
</protein>
<comment type="caution">
    <text evidence="2">The sequence shown here is derived from an EMBL/GenBank/DDBJ whole genome shotgun (WGS) entry which is preliminary data.</text>
</comment>
<feature type="domain" description="Dermonecrotic toxin N-terminal" evidence="1">
    <location>
        <begin position="374"/>
        <end position="627"/>
    </location>
</feature>